<protein>
    <submittedName>
        <fullName evidence="1">Uncharacterized protein</fullName>
    </submittedName>
</protein>
<evidence type="ECO:0000313" key="1">
    <source>
        <dbReference type="EMBL" id="TWW55274.1"/>
    </source>
</evidence>
<accession>A0A5C6MJB6</accession>
<keyword evidence="2" id="KW-1185">Reference proteome</keyword>
<dbReference type="Proteomes" id="UP000324091">
    <property type="component" value="Chromosome 9"/>
</dbReference>
<organism evidence="1 2">
    <name type="scientific">Takifugu flavidus</name>
    <name type="common">sansaifugu</name>
    <dbReference type="NCBI Taxonomy" id="433684"/>
    <lineage>
        <taxon>Eukaryota</taxon>
        <taxon>Metazoa</taxon>
        <taxon>Chordata</taxon>
        <taxon>Craniata</taxon>
        <taxon>Vertebrata</taxon>
        <taxon>Euteleostomi</taxon>
        <taxon>Actinopterygii</taxon>
        <taxon>Neopterygii</taxon>
        <taxon>Teleostei</taxon>
        <taxon>Neoteleostei</taxon>
        <taxon>Acanthomorphata</taxon>
        <taxon>Eupercaria</taxon>
        <taxon>Tetraodontiformes</taxon>
        <taxon>Tetradontoidea</taxon>
        <taxon>Tetraodontidae</taxon>
        <taxon>Takifugu</taxon>
    </lineage>
</organism>
<sequence length="93" mass="10292">MFCFQTSRRSHKCLVQVHTVRLYPAGYHGLNPLSFDPATNNDPLQFNGSSGPLVTECPALETSTENTKKRKRANLPPAQISMCLVELESPCLS</sequence>
<gene>
    <name evidence="1" type="ORF">D4764_09G0003230</name>
</gene>
<evidence type="ECO:0000313" key="2">
    <source>
        <dbReference type="Proteomes" id="UP000324091"/>
    </source>
</evidence>
<dbReference type="AlphaFoldDB" id="A0A5C6MJB6"/>
<comment type="caution">
    <text evidence="1">The sequence shown here is derived from an EMBL/GenBank/DDBJ whole genome shotgun (WGS) entry which is preliminary data.</text>
</comment>
<dbReference type="EMBL" id="RHFK02000022">
    <property type="protein sequence ID" value="TWW55274.1"/>
    <property type="molecule type" value="Genomic_DNA"/>
</dbReference>
<proteinExistence type="predicted"/>
<name>A0A5C6MJB6_9TELE</name>
<reference evidence="1 2" key="1">
    <citation type="submission" date="2019-04" db="EMBL/GenBank/DDBJ databases">
        <title>Chromosome genome assembly for Takifugu flavidus.</title>
        <authorList>
            <person name="Xiao S."/>
        </authorList>
    </citation>
    <scope>NUCLEOTIDE SEQUENCE [LARGE SCALE GENOMIC DNA]</scope>
    <source>
        <strain evidence="1">HTHZ2018</strain>
        <tissue evidence="1">Muscle</tissue>
    </source>
</reference>